<name>A0A232EXY0_9HYME</name>
<keyword evidence="1" id="KW-0472">Membrane</keyword>
<evidence type="ECO:0000313" key="3">
    <source>
        <dbReference type="Proteomes" id="UP000215335"/>
    </source>
</evidence>
<evidence type="ECO:0000256" key="1">
    <source>
        <dbReference type="SAM" id="Phobius"/>
    </source>
</evidence>
<keyword evidence="1" id="KW-0812">Transmembrane</keyword>
<keyword evidence="3" id="KW-1185">Reference proteome</keyword>
<comment type="caution">
    <text evidence="2">The sequence shown here is derived from an EMBL/GenBank/DDBJ whole genome shotgun (WGS) entry which is preliminary data.</text>
</comment>
<feature type="transmembrane region" description="Helical" evidence="1">
    <location>
        <begin position="29"/>
        <end position="48"/>
    </location>
</feature>
<proteinExistence type="predicted"/>
<dbReference type="Proteomes" id="UP000215335">
    <property type="component" value="Unassembled WGS sequence"/>
</dbReference>
<protein>
    <submittedName>
        <fullName evidence="2">Uncharacterized protein</fullName>
    </submittedName>
</protein>
<feature type="transmembrane region" description="Helical" evidence="1">
    <location>
        <begin position="63"/>
        <end position="81"/>
    </location>
</feature>
<gene>
    <name evidence="2" type="ORF">TSAR_007379</name>
</gene>
<reference evidence="2 3" key="1">
    <citation type="journal article" date="2017" name="Curr. Biol.">
        <title>The Evolution of Venom by Co-option of Single-Copy Genes.</title>
        <authorList>
            <person name="Martinson E.O."/>
            <person name="Mrinalini"/>
            <person name="Kelkar Y.D."/>
            <person name="Chang C.H."/>
            <person name="Werren J.H."/>
        </authorList>
    </citation>
    <scope>NUCLEOTIDE SEQUENCE [LARGE SCALE GENOMIC DNA]</scope>
    <source>
        <strain evidence="2 3">Alberta</strain>
        <tissue evidence="2">Whole body</tissue>
    </source>
</reference>
<organism evidence="2 3">
    <name type="scientific">Trichomalopsis sarcophagae</name>
    <dbReference type="NCBI Taxonomy" id="543379"/>
    <lineage>
        <taxon>Eukaryota</taxon>
        <taxon>Metazoa</taxon>
        <taxon>Ecdysozoa</taxon>
        <taxon>Arthropoda</taxon>
        <taxon>Hexapoda</taxon>
        <taxon>Insecta</taxon>
        <taxon>Pterygota</taxon>
        <taxon>Neoptera</taxon>
        <taxon>Endopterygota</taxon>
        <taxon>Hymenoptera</taxon>
        <taxon>Apocrita</taxon>
        <taxon>Proctotrupomorpha</taxon>
        <taxon>Chalcidoidea</taxon>
        <taxon>Pteromalidae</taxon>
        <taxon>Pteromalinae</taxon>
        <taxon>Trichomalopsis</taxon>
    </lineage>
</organism>
<sequence length="100" mass="11515">MSQQLIELKDVKTRADVNRLFFQKCTHHALEVSFATYIFGIVAIPIALRNFHKRIPMAIEYKMAIGAVSMITVSYFAGNYAKARCERNLKKQLHDLKLEV</sequence>
<dbReference type="AlphaFoldDB" id="A0A232EXY0"/>
<keyword evidence="1" id="KW-1133">Transmembrane helix</keyword>
<dbReference type="EMBL" id="NNAY01001649">
    <property type="protein sequence ID" value="OXU23324.1"/>
    <property type="molecule type" value="Genomic_DNA"/>
</dbReference>
<accession>A0A232EXY0</accession>
<evidence type="ECO:0000313" key="2">
    <source>
        <dbReference type="EMBL" id="OXU23324.1"/>
    </source>
</evidence>